<name>A0AAV3T0D1_9EURY</name>
<dbReference type="Gene3D" id="3.60.21.10">
    <property type="match status" value="1"/>
</dbReference>
<accession>A0AAV3T0D1</accession>
<feature type="region of interest" description="Disordered" evidence="2">
    <location>
        <begin position="1"/>
        <end position="20"/>
    </location>
</feature>
<feature type="compositionally biased region" description="Basic and acidic residues" evidence="2">
    <location>
        <begin position="8"/>
        <end position="20"/>
    </location>
</feature>
<dbReference type="GO" id="GO:0016787">
    <property type="term" value="F:hydrolase activity"/>
    <property type="evidence" value="ECO:0007669"/>
    <property type="project" value="UniProtKB-UniRule"/>
</dbReference>
<dbReference type="SUPFAM" id="SSF56300">
    <property type="entry name" value="Metallo-dependent phosphatases"/>
    <property type="match status" value="1"/>
</dbReference>
<keyword evidence="1" id="KW-0479">Metal-binding</keyword>
<dbReference type="InterPro" id="IPR029052">
    <property type="entry name" value="Metallo-depent_PP-like"/>
</dbReference>
<proteinExistence type="inferred from homology"/>
<dbReference type="Pfam" id="PF12850">
    <property type="entry name" value="Metallophos_2"/>
    <property type="match status" value="1"/>
</dbReference>
<comment type="caution">
    <text evidence="4">The sequence shown here is derived from an EMBL/GenBank/DDBJ whole genome shotgun (WGS) entry which is preliminary data.</text>
</comment>
<dbReference type="PANTHER" id="PTHR11124">
    <property type="entry name" value="VACUOLAR SORTING PROTEIN VPS29"/>
    <property type="match status" value="1"/>
</dbReference>
<dbReference type="CDD" id="cd00841">
    <property type="entry name" value="MPP_YfcE"/>
    <property type="match status" value="1"/>
</dbReference>
<dbReference type="EC" id="3.1.4.-" evidence="1"/>
<evidence type="ECO:0000313" key="5">
    <source>
        <dbReference type="Proteomes" id="UP001500194"/>
    </source>
</evidence>
<comment type="cofactor">
    <cofactor evidence="1">
        <name>a divalent metal cation</name>
        <dbReference type="ChEBI" id="CHEBI:60240"/>
    </cofactor>
</comment>
<dbReference type="InterPro" id="IPR000979">
    <property type="entry name" value="Phosphodiesterase_MJ0936/Vps29"/>
</dbReference>
<dbReference type="InterPro" id="IPR024654">
    <property type="entry name" value="Calcineurin-like_PHP_lpxH"/>
</dbReference>
<reference evidence="4 5" key="1">
    <citation type="journal article" date="2019" name="Int. J. Syst. Evol. Microbiol.">
        <title>The Global Catalogue of Microorganisms (GCM) 10K type strain sequencing project: providing services to taxonomists for standard genome sequencing and annotation.</title>
        <authorList>
            <consortium name="The Broad Institute Genomics Platform"/>
            <consortium name="The Broad Institute Genome Sequencing Center for Infectious Disease"/>
            <person name="Wu L."/>
            <person name="Ma J."/>
        </authorList>
    </citation>
    <scope>NUCLEOTIDE SEQUENCE [LARGE SCALE GENOMIC DNA]</scope>
    <source>
        <strain evidence="4 5">JCM 16327</strain>
    </source>
</reference>
<evidence type="ECO:0000259" key="3">
    <source>
        <dbReference type="Pfam" id="PF12850"/>
    </source>
</evidence>
<feature type="domain" description="Calcineurin-like phosphoesterase" evidence="3">
    <location>
        <begin position="2"/>
        <end position="139"/>
    </location>
</feature>
<protein>
    <recommendedName>
        <fullName evidence="1">Phosphoesterase</fullName>
        <ecNumber evidence="1">3.1.4.-</ecNumber>
    </recommendedName>
</protein>
<organism evidence="4 5">
    <name type="scientific">Salarchaeum japonicum</name>
    <dbReference type="NCBI Taxonomy" id="555573"/>
    <lineage>
        <taxon>Archaea</taxon>
        <taxon>Methanobacteriati</taxon>
        <taxon>Methanobacteriota</taxon>
        <taxon>Stenosarchaea group</taxon>
        <taxon>Halobacteria</taxon>
        <taxon>Halobacteriales</taxon>
        <taxon>Halobacteriaceae</taxon>
    </lineage>
</organism>
<dbReference type="InterPro" id="IPR041802">
    <property type="entry name" value="MPP_YfcE"/>
</dbReference>
<dbReference type="NCBIfam" id="TIGR00040">
    <property type="entry name" value="yfcE"/>
    <property type="match status" value="1"/>
</dbReference>
<dbReference type="GeneID" id="68571833"/>
<dbReference type="GO" id="GO:0046872">
    <property type="term" value="F:metal ion binding"/>
    <property type="evidence" value="ECO:0007669"/>
    <property type="project" value="UniProtKB-KW"/>
</dbReference>
<dbReference type="EMBL" id="BAAADU010000002">
    <property type="protein sequence ID" value="GAA0649586.1"/>
    <property type="molecule type" value="Genomic_DNA"/>
</dbReference>
<dbReference type="AlphaFoldDB" id="A0AAV3T0D1"/>
<dbReference type="RefSeq" id="WP_227261257.1">
    <property type="nucleotide sequence ID" value="NZ_BAAADU010000002.1"/>
</dbReference>
<evidence type="ECO:0000313" key="4">
    <source>
        <dbReference type="EMBL" id="GAA0649586.1"/>
    </source>
</evidence>
<sequence>MIAVVSDTHSETGHELAGRTRDAVEAAEVVLHAGDFTTEAALDAFHDAADRLHAVHGNADTPAVRDRLPDARTVELAGVRVAMTHTERGGDTGLAMFGRQRGADLVISGHTHRPRVADAGDVVLLNPGTHAEPRGHPVTHAELEPTDDGLRGKIKRQDGTVVEAFGVEGRT</sequence>
<keyword evidence="5" id="KW-1185">Reference proteome</keyword>
<evidence type="ECO:0000256" key="2">
    <source>
        <dbReference type="SAM" id="MobiDB-lite"/>
    </source>
</evidence>
<evidence type="ECO:0000256" key="1">
    <source>
        <dbReference type="RuleBase" id="RU362039"/>
    </source>
</evidence>
<gene>
    <name evidence="4" type="ORF">GCM10009019_10400</name>
</gene>
<dbReference type="Proteomes" id="UP001500194">
    <property type="component" value="Unassembled WGS sequence"/>
</dbReference>
<comment type="similarity">
    <text evidence="1">Belongs to the metallophosphoesterase superfamily. YfcE family.</text>
</comment>